<dbReference type="InterPro" id="IPR002182">
    <property type="entry name" value="NB-ARC"/>
</dbReference>
<dbReference type="InterPro" id="IPR000792">
    <property type="entry name" value="Tscrpt_reg_LuxR_C"/>
</dbReference>
<dbReference type="SUPFAM" id="SSF48452">
    <property type="entry name" value="TPR-like"/>
    <property type="match status" value="1"/>
</dbReference>
<dbReference type="EMBL" id="QXGH01000006">
    <property type="protein sequence ID" value="RHW29048.1"/>
    <property type="molecule type" value="Genomic_DNA"/>
</dbReference>
<dbReference type="Pfam" id="PF25872">
    <property type="entry name" value="HTH_77"/>
    <property type="match status" value="1"/>
</dbReference>
<dbReference type="SUPFAM" id="SSF46894">
    <property type="entry name" value="C-terminal effector domain of the bipartite response regulators"/>
    <property type="match status" value="1"/>
</dbReference>
<accession>A0A417Y8F1</accession>
<dbReference type="Gene3D" id="1.10.10.10">
    <property type="entry name" value="Winged helix-like DNA-binding domain superfamily/Winged helix DNA-binding domain"/>
    <property type="match status" value="1"/>
</dbReference>
<keyword evidence="3" id="KW-0808">Transferase</keyword>
<evidence type="ECO:0000313" key="4">
    <source>
        <dbReference type="Proteomes" id="UP000283644"/>
    </source>
</evidence>
<proteinExistence type="predicted"/>
<feature type="compositionally biased region" description="Low complexity" evidence="1">
    <location>
        <begin position="698"/>
        <end position="710"/>
    </location>
</feature>
<evidence type="ECO:0000259" key="2">
    <source>
        <dbReference type="PROSITE" id="PS50043"/>
    </source>
</evidence>
<dbReference type="InterPro" id="IPR011990">
    <property type="entry name" value="TPR-like_helical_dom_sf"/>
</dbReference>
<dbReference type="PRINTS" id="PR00364">
    <property type="entry name" value="DISEASERSIST"/>
</dbReference>
<dbReference type="Pfam" id="PF00196">
    <property type="entry name" value="GerE"/>
    <property type="match status" value="1"/>
</dbReference>
<name>A0A417Y8F1_9ACTN</name>
<dbReference type="Pfam" id="PF00931">
    <property type="entry name" value="NB-ARC"/>
    <property type="match status" value="1"/>
</dbReference>
<sequence>MTEAVSFSQAATDLPLEVTTFVGRRSDRTRIRELMAESRLVTLTGFGGIGKTRLALRMATELRRLFEGVHVVSLAGVTDPESVPDEFAATLGLQGRSRQSATIATVEYLRSRTVLLVLDNCEHVVDVAAVMADTLLRTCPGVRILATSREPLRIQGEVEFPVAPLVVPSVTTGTEPLQQYDAVQLFLDRARAIDRDFAVTEDNRAAVAAISRKLEGIPLAIELAAARLRAFTPSQLDAHLTDRWELLGKGSRAAPFRHQTMAACIEWSFDLCTPAERLLWAKASVFVDGFELDAAEAVCSDPDDREPVEEILASLVEKSVVTASGRDTAGNRYRMLPPIRSRGRAELVRIGRNTEVGRRHRDYYLGLLSQAHEDWFGPRQLDWIGRLRRDLGNLAKALTISATDPDGPDRGLRAGADLLEFGLVESRFQRGRSWLDQVLESGSGDPSVRARALRSACLWAVMQGDVDAAARLLEEGRALVTGLDPDAETLFVQAAGFVALFTGDPARAAQLLDEARRALAATGNERELAFCTALLALDYVLLGDLDGALEHHAVCLALTEPAGETWLRSWSIWCAGLALWARSDSTAAHELVTESLRLKRLLGEPLGIAVGLDTLAWFTADGDPERASVLLGAAQNEWDRIDTSQLLPGLGTPRSAATQTARSLLGEADFDLAVAHGRSLDQATAITVALDEEPTPTRPAGRTGTNRPPGSVLTRRERQIAKLVHEGLTNKEIAETLVISPRTVEAHVEHVLVKLGFTSRTQIAAWIGEQIRSADS</sequence>
<dbReference type="InterPro" id="IPR036388">
    <property type="entry name" value="WH-like_DNA-bd_sf"/>
</dbReference>
<dbReference type="Gene3D" id="3.40.50.300">
    <property type="entry name" value="P-loop containing nucleotide triphosphate hydrolases"/>
    <property type="match status" value="1"/>
</dbReference>
<gene>
    <name evidence="3" type="ORF">D0Z08_00735</name>
</gene>
<feature type="region of interest" description="Disordered" evidence="1">
    <location>
        <begin position="693"/>
        <end position="712"/>
    </location>
</feature>
<organism evidence="3 4">
    <name type="scientific">Nocardioides immobilis</name>
    <dbReference type="NCBI Taxonomy" id="2049295"/>
    <lineage>
        <taxon>Bacteria</taxon>
        <taxon>Bacillati</taxon>
        <taxon>Actinomycetota</taxon>
        <taxon>Actinomycetes</taxon>
        <taxon>Propionibacteriales</taxon>
        <taxon>Nocardioidaceae</taxon>
        <taxon>Nocardioides</taxon>
    </lineage>
</organism>
<dbReference type="InterPro" id="IPR016032">
    <property type="entry name" value="Sig_transdc_resp-reg_C-effctor"/>
</dbReference>
<dbReference type="CDD" id="cd06170">
    <property type="entry name" value="LuxR_C_like"/>
    <property type="match status" value="1"/>
</dbReference>
<keyword evidence="4" id="KW-1185">Reference proteome</keyword>
<dbReference type="GO" id="GO:0006355">
    <property type="term" value="P:regulation of DNA-templated transcription"/>
    <property type="evidence" value="ECO:0007669"/>
    <property type="project" value="InterPro"/>
</dbReference>
<evidence type="ECO:0000313" key="3">
    <source>
        <dbReference type="EMBL" id="RHW29048.1"/>
    </source>
</evidence>
<reference evidence="3 4" key="1">
    <citation type="submission" date="2018-09" db="EMBL/GenBank/DDBJ databases">
        <title>Genome sequencing of Nocardioides immobilis CCTCC AB 2017083 for comparison to Nocardioides silvaticus.</title>
        <authorList>
            <person name="Li C."/>
            <person name="Wang G."/>
        </authorList>
    </citation>
    <scope>NUCLEOTIDE SEQUENCE [LARGE SCALE GENOMIC DNA]</scope>
    <source>
        <strain evidence="3 4">CCTCC AB 2017083</strain>
    </source>
</reference>
<dbReference type="GO" id="GO:0003677">
    <property type="term" value="F:DNA binding"/>
    <property type="evidence" value="ECO:0007669"/>
    <property type="project" value="InterPro"/>
</dbReference>
<comment type="caution">
    <text evidence="3">The sequence shown here is derived from an EMBL/GenBank/DDBJ whole genome shotgun (WGS) entry which is preliminary data.</text>
</comment>
<keyword evidence="3" id="KW-0418">Kinase</keyword>
<dbReference type="InterPro" id="IPR058852">
    <property type="entry name" value="HTH_77"/>
</dbReference>
<dbReference type="PROSITE" id="PS00622">
    <property type="entry name" value="HTH_LUXR_1"/>
    <property type="match status" value="1"/>
</dbReference>
<dbReference type="OrthoDB" id="3755432at2"/>
<dbReference type="Proteomes" id="UP000283644">
    <property type="component" value="Unassembled WGS sequence"/>
</dbReference>
<dbReference type="Gene3D" id="1.25.40.10">
    <property type="entry name" value="Tetratricopeptide repeat domain"/>
    <property type="match status" value="1"/>
</dbReference>
<dbReference type="GO" id="GO:0016301">
    <property type="term" value="F:kinase activity"/>
    <property type="evidence" value="ECO:0007669"/>
    <property type="project" value="UniProtKB-KW"/>
</dbReference>
<dbReference type="PANTHER" id="PTHR47691">
    <property type="entry name" value="REGULATOR-RELATED"/>
    <property type="match status" value="1"/>
</dbReference>
<dbReference type="PRINTS" id="PR00038">
    <property type="entry name" value="HTHLUXR"/>
</dbReference>
<dbReference type="InterPro" id="IPR027417">
    <property type="entry name" value="P-loop_NTPase"/>
</dbReference>
<dbReference type="GO" id="GO:0043531">
    <property type="term" value="F:ADP binding"/>
    <property type="evidence" value="ECO:0007669"/>
    <property type="project" value="InterPro"/>
</dbReference>
<dbReference type="SUPFAM" id="SSF52540">
    <property type="entry name" value="P-loop containing nucleoside triphosphate hydrolases"/>
    <property type="match status" value="1"/>
</dbReference>
<protein>
    <submittedName>
        <fullName evidence="3">Protein kinase</fullName>
    </submittedName>
</protein>
<dbReference type="PANTHER" id="PTHR47691:SF3">
    <property type="entry name" value="HTH-TYPE TRANSCRIPTIONAL REGULATOR RV0890C-RELATED"/>
    <property type="match status" value="1"/>
</dbReference>
<dbReference type="SMART" id="SM00421">
    <property type="entry name" value="HTH_LUXR"/>
    <property type="match status" value="1"/>
</dbReference>
<dbReference type="RefSeq" id="WP_118921696.1">
    <property type="nucleotide sequence ID" value="NZ_QXGH01000006.1"/>
</dbReference>
<evidence type="ECO:0000256" key="1">
    <source>
        <dbReference type="SAM" id="MobiDB-lite"/>
    </source>
</evidence>
<feature type="domain" description="HTH luxR-type" evidence="2">
    <location>
        <begin position="706"/>
        <end position="771"/>
    </location>
</feature>
<dbReference type="PROSITE" id="PS50043">
    <property type="entry name" value="HTH_LUXR_2"/>
    <property type="match status" value="1"/>
</dbReference>
<dbReference type="AlphaFoldDB" id="A0A417Y8F1"/>